<gene>
    <name evidence="3" type="ORF">INT44_005563</name>
</gene>
<feature type="transmembrane region" description="Helical" evidence="2">
    <location>
        <begin position="217"/>
        <end position="237"/>
    </location>
</feature>
<feature type="region of interest" description="Disordered" evidence="1">
    <location>
        <begin position="435"/>
        <end position="499"/>
    </location>
</feature>
<keyword evidence="2" id="KW-0472">Membrane</keyword>
<evidence type="ECO:0000313" key="3">
    <source>
        <dbReference type="EMBL" id="KAG2172192.1"/>
    </source>
</evidence>
<protein>
    <submittedName>
        <fullName evidence="3">Uncharacterized protein</fullName>
    </submittedName>
</protein>
<accession>A0A8H7U8K8</accession>
<evidence type="ECO:0000313" key="4">
    <source>
        <dbReference type="Proteomes" id="UP000612746"/>
    </source>
</evidence>
<keyword evidence="2" id="KW-1133">Transmembrane helix</keyword>
<evidence type="ECO:0000256" key="1">
    <source>
        <dbReference type="SAM" id="MobiDB-lite"/>
    </source>
</evidence>
<dbReference type="OrthoDB" id="2262162at2759"/>
<name>A0A8H7U8K8_9FUNG</name>
<proteinExistence type="predicted"/>
<feature type="compositionally biased region" description="Polar residues" evidence="1">
    <location>
        <begin position="470"/>
        <end position="483"/>
    </location>
</feature>
<feature type="transmembrane region" description="Helical" evidence="2">
    <location>
        <begin position="166"/>
        <end position="189"/>
    </location>
</feature>
<feature type="transmembrane region" description="Helical" evidence="2">
    <location>
        <begin position="21"/>
        <end position="43"/>
    </location>
</feature>
<dbReference type="EMBL" id="JAEPRA010000025">
    <property type="protein sequence ID" value="KAG2172192.1"/>
    <property type="molecule type" value="Genomic_DNA"/>
</dbReference>
<feature type="transmembrane region" description="Helical" evidence="2">
    <location>
        <begin position="135"/>
        <end position="159"/>
    </location>
</feature>
<evidence type="ECO:0000256" key="2">
    <source>
        <dbReference type="SAM" id="Phobius"/>
    </source>
</evidence>
<keyword evidence="4" id="KW-1185">Reference proteome</keyword>
<reference evidence="3" key="1">
    <citation type="submission" date="2020-12" db="EMBL/GenBank/DDBJ databases">
        <title>Metabolic potential, ecology and presence of endohyphal bacteria is reflected in genomic diversity of Mucoromycotina.</title>
        <authorList>
            <person name="Muszewska A."/>
            <person name="Okrasinska A."/>
            <person name="Steczkiewicz K."/>
            <person name="Drgas O."/>
            <person name="Orlowska M."/>
            <person name="Perlinska-Lenart U."/>
            <person name="Aleksandrzak-Piekarczyk T."/>
            <person name="Szatraj K."/>
            <person name="Zielenkiewicz U."/>
            <person name="Pilsyk S."/>
            <person name="Malc E."/>
            <person name="Mieczkowski P."/>
            <person name="Kruszewska J.S."/>
            <person name="Biernat P."/>
            <person name="Pawlowska J."/>
        </authorList>
    </citation>
    <scope>NUCLEOTIDE SEQUENCE</scope>
    <source>
        <strain evidence="3">WA0000051536</strain>
    </source>
</reference>
<keyword evidence="2" id="KW-0812">Transmembrane</keyword>
<feature type="region of interest" description="Disordered" evidence="1">
    <location>
        <begin position="305"/>
        <end position="366"/>
    </location>
</feature>
<feature type="compositionally biased region" description="Basic and acidic residues" evidence="1">
    <location>
        <begin position="459"/>
        <end position="468"/>
    </location>
</feature>
<organism evidence="3 4">
    <name type="scientific">Umbelopsis vinacea</name>
    <dbReference type="NCBI Taxonomy" id="44442"/>
    <lineage>
        <taxon>Eukaryota</taxon>
        <taxon>Fungi</taxon>
        <taxon>Fungi incertae sedis</taxon>
        <taxon>Mucoromycota</taxon>
        <taxon>Mucoromycotina</taxon>
        <taxon>Umbelopsidomycetes</taxon>
        <taxon>Umbelopsidales</taxon>
        <taxon>Umbelopsidaceae</taxon>
        <taxon>Umbelopsis</taxon>
    </lineage>
</organism>
<comment type="caution">
    <text evidence="3">The sequence shown here is derived from an EMBL/GenBank/DDBJ whole genome shotgun (WGS) entry which is preliminary data.</text>
</comment>
<dbReference type="Proteomes" id="UP000612746">
    <property type="component" value="Unassembled WGS sequence"/>
</dbReference>
<sequence length="543" mass="60460">MLSHREGESDGPRYSFWRHKLIPIIRVLMLLCATIFILLSLWLETGGHYDSPSSFANEIAMYTVKINSHMNLSDSHAAVPDTVSFGLWKHCFGYIDSFRCLDQNLLYALDANKTLFAAIGNSTSKLTDATTSGSYANVVIALLTSIVTGITFCFSLWASQQISVKFIYICAAINLVSLTLVTLIFGWTFHEYSTQISQACYDIGSDNCIGYSIRLEIVFMIVAMVCAAISFFFWTCVPAYDIKRKRQLIELNPERSEALHMKKEKTIKKGSSESANENSVTNEGIYQVDYGDEWLIEDKSRASNIRDNESVHTATADEPTFIPHKTGTRGLAPNQRRPRPPAPAINTNVSAKPPTPETSEKKPSPEYELQQLRQNHRRYSELRSAFQPIIERATTVGLRPPPATAQPKQYAGQVMMIGDDDILAPPELPFARERRRMSQGSGNTFGQVLDSAGESSPGYDRRDSHFSYEFDTSAQSSPGYSPSKNRRDSAGSYGFGRSHTVTTPIEERGFSLTPQAHTPAPGYHPLNNKAITDNRINAYLGGQ</sequence>
<dbReference type="AlphaFoldDB" id="A0A8H7U8K8"/>